<comment type="subunit">
    <text evidence="3">Homotrimer.</text>
</comment>
<dbReference type="Proteomes" id="UP000035704">
    <property type="component" value="Chromosome"/>
</dbReference>
<proteinExistence type="inferred from homology"/>
<evidence type="ECO:0000256" key="11">
    <source>
        <dbReference type="ARBA" id="ARBA00033334"/>
    </source>
</evidence>
<evidence type="ECO:0000256" key="10">
    <source>
        <dbReference type="ARBA" id="ARBA00031529"/>
    </source>
</evidence>
<evidence type="ECO:0000256" key="9">
    <source>
        <dbReference type="ARBA" id="ARBA00022840"/>
    </source>
</evidence>
<reference evidence="17 18" key="1">
    <citation type="submission" date="2014-10" db="EMBL/GenBank/DDBJ databases">
        <title>Genome sequence of Clostridium aceticum DSM 1496.</title>
        <authorList>
            <person name="Poehlein A."/>
            <person name="Schiel-Bengelsdorf B."/>
            <person name="Gottschalk G."/>
            <person name="Duerre P."/>
            <person name="Daniel R."/>
        </authorList>
    </citation>
    <scope>NUCLEOTIDE SEQUENCE [LARGE SCALE GENOMIC DNA]</scope>
    <source>
        <strain evidence="17 18">DSM 1496</strain>
    </source>
</reference>
<dbReference type="SUPFAM" id="SSF89028">
    <property type="entry name" value="Cobalamin adenosyltransferase-like"/>
    <property type="match status" value="1"/>
</dbReference>
<keyword evidence="6 15" id="KW-0169">Cobalamin biosynthesis</keyword>
<accession>A0A0G3WBC2</accession>
<keyword evidence="18" id="KW-1185">Reference proteome</keyword>
<dbReference type="STRING" id="84022.CACET_c21970"/>
<dbReference type="Gene3D" id="1.20.1200.10">
    <property type="entry name" value="Cobalamin adenosyltransferase-like"/>
    <property type="match status" value="1"/>
</dbReference>
<evidence type="ECO:0000256" key="5">
    <source>
        <dbReference type="ARBA" id="ARBA00020963"/>
    </source>
</evidence>
<dbReference type="PANTHER" id="PTHR12213:SF0">
    <property type="entry name" value="CORRINOID ADENOSYLTRANSFERASE MMAB"/>
    <property type="match status" value="1"/>
</dbReference>
<comment type="pathway">
    <text evidence="1 15">Cofactor biosynthesis; adenosylcobalamin biosynthesis; adenosylcobalamin from cob(II)yrinate a,c-diamide: step 2/7.</text>
</comment>
<dbReference type="Pfam" id="PF01923">
    <property type="entry name" value="Cob_adeno_trans"/>
    <property type="match status" value="1"/>
</dbReference>
<evidence type="ECO:0000256" key="12">
    <source>
        <dbReference type="ARBA" id="ARBA00033354"/>
    </source>
</evidence>
<dbReference type="UniPathway" id="UPA00148">
    <property type="reaction ID" value="UER00233"/>
</dbReference>
<dbReference type="NCBIfam" id="TIGR00636">
    <property type="entry name" value="PduO_Nterm"/>
    <property type="match status" value="1"/>
</dbReference>
<comment type="catalytic activity">
    <reaction evidence="14 15">
        <text>2 cob(II)alamin + reduced [electron-transfer flavoprotein] + 2 ATP = 2 adenosylcob(III)alamin + 2 triphosphate + oxidized [electron-transfer flavoprotein] + 3 H(+)</text>
        <dbReference type="Rhea" id="RHEA:28671"/>
        <dbReference type="Rhea" id="RHEA-COMP:10685"/>
        <dbReference type="Rhea" id="RHEA-COMP:10686"/>
        <dbReference type="ChEBI" id="CHEBI:15378"/>
        <dbReference type="ChEBI" id="CHEBI:16304"/>
        <dbReference type="ChEBI" id="CHEBI:18036"/>
        <dbReference type="ChEBI" id="CHEBI:18408"/>
        <dbReference type="ChEBI" id="CHEBI:30616"/>
        <dbReference type="ChEBI" id="CHEBI:57692"/>
        <dbReference type="ChEBI" id="CHEBI:58307"/>
        <dbReference type="EC" id="2.5.1.17"/>
    </reaction>
</comment>
<dbReference type="InterPro" id="IPR036451">
    <property type="entry name" value="CblAdoTrfase-like_sf"/>
</dbReference>
<evidence type="ECO:0000256" key="3">
    <source>
        <dbReference type="ARBA" id="ARBA00011233"/>
    </source>
</evidence>
<sequence>MYHVEIIKSDLERREKSMKVYTKTGDHGETSLYDGKRVKKDDIRVESYGTIDELSTVLGFARNYIEDEKIIEIIYRVQRELFDVAGQLATSNDSKFPQKIQDHHISFLESIIDDYSAKIENINAFIIPGTGKASASLHMARTVCRRAERRILTLSTQAAVDPLLIKYINRLSDVIYIIARYLEKELKYVEFKK</sequence>
<dbReference type="GO" id="GO:0008817">
    <property type="term" value="F:corrinoid adenosyltransferase activity"/>
    <property type="evidence" value="ECO:0007669"/>
    <property type="project" value="UniProtKB-UniRule"/>
</dbReference>
<gene>
    <name evidence="17" type="primary">yvqK</name>
    <name evidence="17" type="ORF">CACET_c21970</name>
</gene>
<keyword evidence="9 15" id="KW-0067">ATP-binding</keyword>
<evidence type="ECO:0000256" key="4">
    <source>
        <dbReference type="ARBA" id="ARBA00012454"/>
    </source>
</evidence>
<evidence type="ECO:0000313" key="17">
    <source>
        <dbReference type="EMBL" id="AKL95643.1"/>
    </source>
</evidence>
<evidence type="ECO:0000256" key="15">
    <source>
        <dbReference type="RuleBase" id="RU366026"/>
    </source>
</evidence>
<dbReference type="InterPro" id="IPR016030">
    <property type="entry name" value="CblAdoTrfase-like"/>
</dbReference>
<dbReference type="KEGG" id="cace:CACET_c21970"/>
<dbReference type="AlphaFoldDB" id="A0A0G3WBC2"/>
<dbReference type="PATRIC" id="fig|84022.6.peg.2200"/>
<comment type="catalytic activity">
    <reaction evidence="13 15">
        <text>2 cob(II)yrinate a,c diamide + reduced [electron-transfer flavoprotein] + 2 ATP = 2 adenosylcob(III)yrinate a,c-diamide + 2 triphosphate + oxidized [electron-transfer flavoprotein] + 3 H(+)</text>
        <dbReference type="Rhea" id="RHEA:11528"/>
        <dbReference type="Rhea" id="RHEA-COMP:10685"/>
        <dbReference type="Rhea" id="RHEA-COMP:10686"/>
        <dbReference type="ChEBI" id="CHEBI:15378"/>
        <dbReference type="ChEBI" id="CHEBI:18036"/>
        <dbReference type="ChEBI" id="CHEBI:30616"/>
        <dbReference type="ChEBI" id="CHEBI:57692"/>
        <dbReference type="ChEBI" id="CHEBI:58307"/>
        <dbReference type="ChEBI" id="CHEBI:58503"/>
        <dbReference type="ChEBI" id="CHEBI:58537"/>
        <dbReference type="EC" id="2.5.1.17"/>
    </reaction>
</comment>
<keyword evidence="8 15" id="KW-0547">Nucleotide-binding</keyword>
<feature type="domain" description="Cobalamin adenosyltransferase-like" evidence="16">
    <location>
        <begin position="20"/>
        <end position="182"/>
    </location>
</feature>
<dbReference type="GO" id="GO:0005524">
    <property type="term" value="F:ATP binding"/>
    <property type="evidence" value="ECO:0007669"/>
    <property type="project" value="UniProtKB-UniRule"/>
</dbReference>
<comment type="similarity">
    <text evidence="2 15">Belongs to the Cob(I)alamin adenosyltransferase family.</text>
</comment>
<evidence type="ECO:0000313" key="18">
    <source>
        <dbReference type="Proteomes" id="UP000035704"/>
    </source>
</evidence>
<dbReference type="EC" id="2.5.1.17" evidence="4 15"/>
<evidence type="ECO:0000256" key="8">
    <source>
        <dbReference type="ARBA" id="ARBA00022741"/>
    </source>
</evidence>
<dbReference type="FunFam" id="1.20.1200.10:FF:000001">
    <property type="entry name" value="Cob(I)yrinic acid a,c-diamide adenosyltransferase"/>
    <property type="match status" value="1"/>
</dbReference>
<evidence type="ECO:0000256" key="2">
    <source>
        <dbReference type="ARBA" id="ARBA00007487"/>
    </source>
</evidence>
<evidence type="ECO:0000256" key="14">
    <source>
        <dbReference type="ARBA" id="ARBA00048692"/>
    </source>
</evidence>
<evidence type="ECO:0000256" key="1">
    <source>
        <dbReference type="ARBA" id="ARBA00005121"/>
    </source>
</evidence>
<dbReference type="InterPro" id="IPR029499">
    <property type="entry name" value="PduO-typ"/>
</dbReference>
<dbReference type="GO" id="GO:0009236">
    <property type="term" value="P:cobalamin biosynthetic process"/>
    <property type="evidence" value="ECO:0007669"/>
    <property type="project" value="UniProtKB-UniRule"/>
</dbReference>
<evidence type="ECO:0000259" key="16">
    <source>
        <dbReference type="Pfam" id="PF01923"/>
    </source>
</evidence>
<evidence type="ECO:0000256" key="6">
    <source>
        <dbReference type="ARBA" id="ARBA00022573"/>
    </source>
</evidence>
<evidence type="ECO:0000256" key="13">
    <source>
        <dbReference type="ARBA" id="ARBA00048555"/>
    </source>
</evidence>
<organism evidence="17 18">
    <name type="scientific">Clostridium aceticum</name>
    <dbReference type="NCBI Taxonomy" id="84022"/>
    <lineage>
        <taxon>Bacteria</taxon>
        <taxon>Bacillati</taxon>
        <taxon>Bacillota</taxon>
        <taxon>Clostridia</taxon>
        <taxon>Eubacteriales</taxon>
        <taxon>Clostridiaceae</taxon>
        <taxon>Clostridium</taxon>
    </lineage>
</organism>
<keyword evidence="7 15" id="KW-0808">Transferase</keyword>
<name>A0A0G3WBC2_9CLOT</name>
<dbReference type="EMBL" id="CP009687">
    <property type="protein sequence ID" value="AKL95643.1"/>
    <property type="molecule type" value="Genomic_DNA"/>
</dbReference>
<evidence type="ECO:0000256" key="7">
    <source>
        <dbReference type="ARBA" id="ARBA00022679"/>
    </source>
</evidence>
<protein>
    <recommendedName>
        <fullName evidence="5 15">Corrinoid adenosyltransferase</fullName>
        <ecNumber evidence="4 15">2.5.1.17</ecNumber>
    </recommendedName>
    <alternativeName>
        <fullName evidence="10 15">Cob(II)alamin adenosyltransferase</fullName>
    </alternativeName>
    <alternativeName>
        <fullName evidence="12 15">Cob(II)yrinic acid a,c-diamide adenosyltransferase</fullName>
    </alternativeName>
    <alternativeName>
        <fullName evidence="11 15">Cobinamide/cobalamin adenosyltransferase</fullName>
    </alternativeName>
</protein>
<dbReference type="PANTHER" id="PTHR12213">
    <property type="entry name" value="CORRINOID ADENOSYLTRANSFERASE"/>
    <property type="match status" value="1"/>
</dbReference>